<proteinExistence type="predicted"/>
<dbReference type="InterPro" id="IPR037522">
    <property type="entry name" value="HD_GYP_dom"/>
</dbReference>
<dbReference type="EMBL" id="JAFEUP010000003">
    <property type="protein sequence ID" value="MBM7061156.1"/>
    <property type="molecule type" value="Genomic_DNA"/>
</dbReference>
<evidence type="ECO:0000313" key="3">
    <source>
        <dbReference type="Proteomes" id="UP000717995"/>
    </source>
</evidence>
<protein>
    <submittedName>
        <fullName evidence="2">HD domain-containing protein</fullName>
    </submittedName>
</protein>
<name>A0ABS2IDH8_9GAMM</name>
<comment type="caution">
    <text evidence="2">The sequence shown here is derived from an EMBL/GenBank/DDBJ whole genome shotgun (WGS) entry which is preliminary data.</text>
</comment>
<evidence type="ECO:0000259" key="1">
    <source>
        <dbReference type="PROSITE" id="PS51832"/>
    </source>
</evidence>
<feature type="domain" description="HD-GYP" evidence="1">
    <location>
        <begin position="123"/>
        <end position="318"/>
    </location>
</feature>
<sequence>MSESSCDWRVDADLMAISAEHIQLGKPLPWPVFDARGTLLLNQGQVIGSPQQLERLLERGLYYSRKARSLASAAVDEPVRRIDPFAEYDELLRHLASALQRLLERQADSERRILGLARTVERICESDADACLALIHLRAQEPSACEQSLSYALLCNLLARQLGLTEVARLTLSAAALTANVALLRFQDKLNGLRSSLNAEQRGIINKHPQLSAQAVAGAAIDNPQWLQIIEQHHEREAGQGYPQGLAGGQICQEAQLLSLAERYVAMITKRGYRERYHPGEALRLLAEDCRADSRERAHLETLQALLTPYPPGSFVRLGNQEIAVVTRRCADAETPRVRAVANAKGNPYLGSFARDTRHDDLRPCAHVEPRELRTLSLPSLWGYGQ</sequence>
<dbReference type="PROSITE" id="PS51832">
    <property type="entry name" value="HD_GYP"/>
    <property type="match status" value="1"/>
</dbReference>
<dbReference type="CDD" id="cd00077">
    <property type="entry name" value="HDc"/>
    <property type="match status" value="1"/>
</dbReference>
<dbReference type="Proteomes" id="UP000717995">
    <property type="component" value="Unassembled WGS sequence"/>
</dbReference>
<dbReference type="Pfam" id="PF13487">
    <property type="entry name" value="HD_5"/>
    <property type="match status" value="1"/>
</dbReference>
<dbReference type="Gene3D" id="1.10.3210.10">
    <property type="entry name" value="Hypothetical protein af1432"/>
    <property type="match status" value="1"/>
</dbReference>
<reference evidence="2 3" key="1">
    <citation type="submission" date="2021-02" db="EMBL/GenBank/DDBJ databases">
        <authorList>
            <person name="Lee D.-H."/>
        </authorList>
    </citation>
    <scope>NUCLEOTIDE SEQUENCE [LARGE SCALE GENOMIC DNA]</scope>
    <source>
        <strain evidence="2 3">UL073</strain>
    </source>
</reference>
<dbReference type="PANTHER" id="PTHR43155">
    <property type="entry name" value="CYCLIC DI-GMP PHOSPHODIESTERASE PA4108-RELATED"/>
    <property type="match status" value="1"/>
</dbReference>
<gene>
    <name evidence="2" type="ORF">JQX08_10600</name>
</gene>
<accession>A0ABS2IDH8</accession>
<organism evidence="2 3">
    <name type="scientific">Zestomonas insulae</name>
    <dbReference type="NCBI Taxonomy" id="2809017"/>
    <lineage>
        <taxon>Bacteria</taxon>
        <taxon>Pseudomonadati</taxon>
        <taxon>Pseudomonadota</taxon>
        <taxon>Gammaproteobacteria</taxon>
        <taxon>Pseudomonadales</taxon>
        <taxon>Pseudomonadaceae</taxon>
        <taxon>Zestomonas</taxon>
    </lineage>
</organism>
<keyword evidence="3" id="KW-1185">Reference proteome</keyword>
<dbReference type="RefSeq" id="WP_205348349.1">
    <property type="nucleotide sequence ID" value="NZ_JAFEUP010000003.1"/>
</dbReference>
<dbReference type="InterPro" id="IPR003607">
    <property type="entry name" value="HD/PDEase_dom"/>
</dbReference>
<dbReference type="PANTHER" id="PTHR43155:SF2">
    <property type="entry name" value="CYCLIC DI-GMP PHOSPHODIESTERASE PA4108"/>
    <property type="match status" value="1"/>
</dbReference>
<dbReference type="SUPFAM" id="SSF109604">
    <property type="entry name" value="HD-domain/PDEase-like"/>
    <property type="match status" value="1"/>
</dbReference>
<evidence type="ECO:0000313" key="2">
    <source>
        <dbReference type="EMBL" id="MBM7061156.1"/>
    </source>
</evidence>